<sequence length="146" mass="16612">MVSDSLVFIFALLDDALLLSLTVYFVITLSDLECDYLNARSCCGKLNKWVLPEIVAHGLVSFSLIISGHWILFCLYSAMTAWVIYTFVSIPSGNIGMYDPAEIHNRQQLKNCMRECLIKLVFHLVFFFVFLYNMILSLLTGEPEIA</sequence>
<evidence type="ECO:0000256" key="5">
    <source>
        <dbReference type="ARBA" id="ARBA00023136"/>
    </source>
</evidence>
<evidence type="ECO:0000313" key="7">
    <source>
        <dbReference type="RefSeq" id="XP_029643160.1"/>
    </source>
</evidence>
<dbReference type="RefSeq" id="XP_029643160.1">
    <property type="nucleotide sequence ID" value="XM_029787300.2"/>
</dbReference>
<protein>
    <submittedName>
        <fullName evidence="7">Protein cornichon homolog 4</fullName>
    </submittedName>
</protein>
<evidence type="ECO:0000256" key="4">
    <source>
        <dbReference type="ARBA" id="ARBA00022989"/>
    </source>
</evidence>
<dbReference type="KEGG" id="osn:115217562"/>
<keyword evidence="6" id="KW-1185">Reference proteome</keyword>
<gene>
    <name evidence="7" type="primary">LOC115217562</name>
</gene>
<keyword evidence="3" id="KW-0812">Transmembrane</keyword>
<dbReference type="InterPro" id="IPR003377">
    <property type="entry name" value="Cornichon"/>
</dbReference>
<keyword evidence="5" id="KW-0472">Membrane</keyword>
<dbReference type="Pfam" id="PF03311">
    <property type="entry name" value="Cornichon"/>
    <property type="match status" value="1"/>
</dbReference>
<evidence type="ECO:0000256" key="2">
    <source>
        <dbReference type="ARBA" id="ARBA00010095"/>
    </source>
</evidence>
<proteinExistence type="inferred from homology"/>
<dbReference type="Proteomes" id="UP000515154">
    <property type="component" value="Linkage group LG11"/>
</dbReference>
<name>A0A6P7SYC6_9MOLL</name>
<accession>A0A6P7SYC6</accession>
<evidence type="ECO:0000256" key="3">
    <source>
        <dbReference type="ARBA" id="ARBA00022692"/>
    </source>
</evidence>
<comment type="subcellular location">
    <subcellularLocation>
        <location evidence="1">Membrane</location>
        <topology evidence="1">Multi-pass membrane protein</topology>
    </subcellularLocation>
</comment>
<dbReference type="GO" id="GO:0016020">
    <property type="term" value="C:membrane"/>
    <property type="evidence" value="ECO:0007669"/>
    <property type="project" value="UniProtKB-SubCell"/>
</dbReference>
<keyword evidence="4" id="KW-1133">Transmembrane helix</keyword>
<evidence type="ECO:0000256" key="1">
    <source>
        <dbReference type="ARBA" id="ARBA00004141"/>
    </source>
</evidence>
<dbReference type="SMART" id="SM01398">
    <property type="entry name" value="Cornichon"/>
    <property type="match status" value="1"/>
</dbReference>
<comment type="similarity">
    <text evidence="2">Belongs to the cornichon family.</text>
</comment>
<organism evidence="6 7">
    <name type="scientific">Octopus sinensis</name>
    <name type="common">East Asian common octopus</name>
    <dbReference type="NCBI Taxonomy" id="2607531"/>
    <lineage>
        <taxon>Eukaryota</taxon>
        <taxon>Metazoa</taxon>
        <taxon>Spiralia</taxon>
        <taxon>Lophotrochozoa</taxon>
        <taxon>Mollusca</taxon>
        <taxon>Cephalopoda</taxon>
        <taxon>Coleoidea</taxon>
        <taxon>Octopodiformes</taxon>
        <taxon>Octopoda</taxon>
        <taxon>Incirrata</taxon>
        <taxon>Octopodidae</taxon>
        <taxon>Octopus</taxon>
    </lineage>
</organism>
<reference evidence="7" key="1">
    <citation type="submission" date="2025-08" db="UniProtKB">
        <authorList>
            <consortium name="RefSeq"/>
        </authorList>
    </citation>
    <scope>IDENTIFICATION</scope>
</reference>
<dbReference type="GO" id="GO:0016192">
    <property type="term" value="P:vesicle-mediated transport"/>
    <property type="evidence" value="ECO:0007669"/>
    <property type="project" value="InterPro"/>
</dbReference>
<evidence type="ECO:0000313" key="6">
    <source>
        <dbReference type="Proteomes" id="UP000515154"/>
    </source>
</evidence>
<dbReference type="PANTHER" id="PTHR12290">
    <property type="entry name" value="CORNICHON-RELATED"/>
    <property type="match status" value="1"/>
</dbReference>
<dbReference type="AlphaFoldDB" id="A0A6P7SYC6"/>